<evidence type="ECO:0000313" key="2">
    <source>
        <dbReference type="Proteomes" id="UP000192521"/>
    </source>
</evidence>
<gene>
    <name evidence="1" type="ORF">B2M27_22945</name>
</gene>
<comment type="caution">
    <text evidence="1">The sequence shown here is derived from an EMBL/GenBank/DDBJ whole genome shotgun (WGS) entry which is preliminary data.</text>
</comment>
<dbReference type="EMBL" id="MWPR01000052">
    <property type="protein sequence ID" value="ORJ48008.1"/>
    <property type="molecule type" value="Genomic_DNA"/>
</dbReference>
<reference evidence="1 2" key="1">
    <citation type="submission" date="2017-02" db="EMBL/GenBank/DDBJ databases">
        <title>Draft genome sequence of a Kluyvera intermedia isolate from a patient with a pancreatic abscess.</title>
        <authorList>
            <person name="Thele R."/>
        </authorList>
    </citation>
    <scope>NUCLEOTIDE SEQUENCE [LARGE SCALE GENOMIC DNA]</scope>
    <source>
        <strain evidence="1 2">FOSA7093</strain>
    </source>
</reference>
<dbReference type="Pfam" id="PF15428">
    <property type="entry name" value="Imm26"/>
    <property type="match status" value="1"/>
</dbReference>
<proteinExistence type="predicted"/>
<evidence type="ECO:0000313" key="1">
    <source>
        <dbReference type="EMBL" id="ORJ48008.1"/>
    </source>
</evidence>
<accession>A0ABX3U905</accession>
<sequence length="153" mass="17206">MKVKYKEGDIFIIPMSNGKYALCQFVFAPKQKFKQAIGFCILSIQDTEEFEENSSLTPLSFEKFGKEMKVIFTGNQNISKGIWKIIGHANLTEEKKQLKIFNYAGGLYNGEEEIRRLSVAEYPNYTTMGGSGFELVDNVLINICSSGKGCFPS</sequence>
<name>A0ABX3U905_KLUIN</name>
<dbReference type="InterPro" id="IPR029278">
    <property type="entry name" value="Imm26"/>
</dbReference>
<protein>
    <recommendedName>
        <fullName evidence="3">Immunity protein 26</fullName>
    </recommendedName>
</protein>
<dbReference type="RefSeq" id="WP_085007391.1">
    <property type="nucleotide sequence ID" value="NZ_MWPR01000052.1"/>
</dbReference>
<keyword evidence="2" id="KW-1185">Reference proteome</keyword>
<evidence type="ECO:0008006" key="3">
    <source>
        <dbReference type="Google" id="ProtNLM"/>
    </source>
</evidence>
<dbReference type="Proteomes" id="UP000192521">
    <property type="component" value="Unassembled WGS sequence"/>
</dbReference>
<organism evidence="1 2">
    <name type="scientific">Kluyvera intermedia</name>
    <name type="common">Enterobacter intermedius</name>
    <dbReference type="NCBI Taxonomy" id="61648"/>
    <lineage>
        <taxon>Bacteria</taxon>
        <taxon>Pseudomonadati</taxon>
        <taxon>Pseudomonadota</taxon>
        <taxon>Gammaproteobacteria</taxon>
        <taxon>Enterobacterales</taxon>
        <taxon>Enterobacteriaceae</taxon>
        <taxon>Kluyvera</taxon>
    </lineage>
</organism>